<name>A0ABM8PQD8_9HYPH</name>
<keyword evidence="2" id="KW-1185">Reference proteome</keyword>
<evidence type="ECO:0000313" key="1">
    <source>
        <dbReference type="EMBL" id="CAD7042474.1"/>
    </source>
</evidence>
<evidence type="ECO:0000313" key="2">
    <source>
        <dbReference type="Proteomes" id="UP000606921"/>
    </source>
</evidence>
<organism evidence="1 2">
    <name type="scientific">Pseudorhizobium endolithicum</name>
    <dbReference type="NCBI Taxonomy" id="1191678"/>
    <lineage>
        <taxon>Bacteria</taxon>
        <taxon>Pseudomonadati</taxon>
        <taxon>Pseudomonadota</taxon>
        <taxon>Alphaproteobacteria</taxon>
        <taxon>Hyphomicrobiales</taxon>
        <taxon>Rhizobiaceae</taxon>
        <taxon>Rhizobium/Agrobacterium group</taxon>
        <taxon>Pseudorhizobium</taxon>
    </lineage>
</organism>
<gene>
    <name evidence="1" type="ORF">REJC140_01147</name>
</gene>
<reference evidence="1 2" key="1">
    <citation type="submission" date="2020-11" db="EMBL/GenBank/DDBJ databases">
        <authorList>
            <person name="Lassalle F."/>
        </authorList>
    </citation>
    <scope>NUCLEOTIDE SEQUENCE [LARGE SCALE GENOMIC DNA]</scope>
    <source>
        <strain evidence="1 2">JC140</strain>
    </source>
</reference>
<accession>A0ABM8PQD8</accession>
<protein>
    <submittedName>
        <fullName evidence="1">Uncharacterized protein</fullName>
    </submittedName>
</protein>
<dbReference type="Proteomes" id="UP000606921">
    <property type="component" value="Unassembled WGS sequence"/>
</dbReference>
<proteinExistence type="predicted"/>
<dbReference type="EMBL" id="CABFWF030000012">
    <property type="protein sequence ID" value="CAD7042474.1"/>
    <property type="molecule type" value="Genomic_DNA"/>
</dbReference>
<comment type="caution">
    <text evidence="1">The sequence shown here is derived from an EMBL/GenBank/DDBJ whole genome shotgun (WGS) entry which is preliminary data.</text>
</comment>
<sequence>MASHGLAQQAEALHGLLREFRIEEKAISAAPPRAA</sequence>